<name>A0A1T5GA68_9HYPH</name>
<evidence type="ECO:0000313" key="2">
    <source>
        <dbReference type="Proteomes" id="UP000190130"/>
    </source>
</evidence>
<sequence>MTNYNFNSGGIQKVNQAYMTDSYHRRMKDIYYNQWMISENDHPIEENSIFITYRIRNPARPQQPMLKGFEDFYHHLLKRLMGKTKSLEYVYQRQPAGMAAVDYTGSSRGGWVPAEGIHIHSVVAIHPELRPSTMVWLAMFQSRFGDSFYYKKLSETGRSIRNSIHYSLKGIMHEGGYYEGRDDLSIYLGPYAKKFESQVVQVGREPGTRKPIFKLKTA</sequence>
<dbReference type="OrthoDB" id="317332at2"/>
<accession>A0A1T5GA68</accession>
<dbReference type="AlphaFoldDB" id="A0A1T5GA68"/>
<dbReference type="EMBL" id="FUYX01000012">
    <property type="protein sequence ID" value="SKC05201.1"/>
    <property type="molecule type" value="Genomic_DNA"/>
</dbReference>
<proteinExistence type="predicted"/>
<protein>
    <submittedName>
        <fullName evidence="1">Uncharacterized protein</fullName>
    </submittedName>
</protein>
<organism evidence="1 2">
    <name type="scientific">Bosea thiooxidans</name>
    <dbReference type="NCBI Taxonomy" id="53254"/>
    <lineage>
        <taxon>Bacteria</taxon>
        <taxon>Pseudomonadati</taxon>
        <taxon>Pseudomonadota</taxon>
        <taxon>Alphaproteobacteria</taxon>
        <taxon>Hyphomicrobiales</taxon>
        <taxon>Boseaceae</taxon>
        <taxon>Bosea</taxon>
    </lineage>
</organism>
<reference evidence="1 2" key="1">
    <citation type="submission" date="2017-02" db="EMBL/GenBank/DDBJ databases">
        <authorList>
            <person name="Peterson S.W."/>
        </authorList>
    </citation>
    <scope>NUCLEOTIDE SEQUENCE [LARGE SCALE GENOMIC DNA]</scope>
    <source>
        <strain evidence="1 2">DSM 9653</strain>
    </source>
</reference>
<dbReference type="RefSeq" id="WP_139384468.1">
    <property type="nucleotide sequence ID" value="NZ_FUYX01000012.1"/>
</dbReference>
<gene>
    <name evidence="1" type="ORF">SAMN05660750_03863</name>
</gene>
<dbReference type="Proteomes" id="UP000190130">
    <property type="component" value="Unassembled WGS sequence"/>
</dbReference>
<evidence type="ECO:0000313" key="1">
    <source>
        <dbReference type="EMBL" id="SKC05201.1"/>
    </source>
</evidence>